<dbReference type="EMBL" id="CAJNOQ010037352">
    <property type="protein sequence ID" value="CAF1608126.1"/>
    <property type="molecule type" value="Genomic_DNA"/>
</dbReference>
<dbReference type="Proteomes" id="UP000681722">
    <property type="component" value="Unassembled WGS sequence"/>
</dbReference>
<keyword evidence="1" id="KW-0812">Transmembrane</keyword>
<organism evidence="2 4">
    <name type="scientific">Didymodactylos carnosus</name>
    <dbReference type="NCBI Taxonomy" id="1234261"/>
    <lineage>
        <taxon>Eukaryota</taxon>
        <taxon>Metazoa</taxon>
        <taxon>Spiralia</taxon>
        <taxon>Gnathifera</taxon>
        <taxon>Rotifera</taxon>
        <taxon>Eurotatoria</taxon>
        <taxon>Bdelloidea</taxon>
        <taxon>Philodinida</taxon>
        <taxon>Philodinidae</taxon>
        <taxon>Didymodactylos</taxon>
    </lineage>
</organism>
<feature type="non-terminal residue" evidence="2">
    <location>
        <position position="1"/>
    </location>
</feature>
<name>A0A816BB18_9BILA</name>
<feature type="transmembrane region" description="Helical" evidence="1">
    <location>
        <begin position="153"/>
        <end position="172"/>
    </location>
</feature>
<proteinExistence type="predicted"/>
<accession>A0A816BB18</accession>
<evidence type="ECO:0000313" key="2">
    <source>
        <dbReference type="EMBL" id="CAF1608126.1"/>
    </source>
</evidence>
<dbReference type="EMBL" id="CAJOBC010103997">
    <property type="protein sequence ID" value="CAF4489294.1"/>
    <property type="molecule type" value="Genomic_DNA"/>
</dbReference>
<gene>
    <name evidence="2" type="ORF">GPM918_LOCUS42895</name>
    <name evidence="3" type="ORF">SRO942_LOCUS44244</name>
</gene>
<evidence type="ECO:0000313" key="4">
    <source>
        <dbReference type="Proteomes" id="UP000663829"/>
    </source>
</evidence>
<feature type="transmembrane region" description="Helical" evidence="1">
    <location>
        <begin position="12"/>
        <end position="32"/>
    </location>
</feature>
<feature type="transmembrane region" description="Helical" evidence="1">
    <location>
        <begin position="38"/>
        <end position="56"/>
    </location>
</feature>
<protein>
    <submittedName>
        <fullName evidence="2">Uncharacterized protein</fullName>
    </submittedName>
</protein>
<evidence type="ECO:0000256" key="1">
    <source>
        <dbReference type="SAM" id="Phobius"/>
    </source>
</evidence>
<keyword evidence="1" id="KW-1133">Transmembrane helix</keyword>
<dbReference type="AlphaFoldDB" id="A0A816BB18"/>
<comment type="caution">
    <text evidence="2">The sequence shown here is derived from an EMBL/GenBank/DDBJ whole genome shotgun (WGS) entry which is preliminary data.</text>
</comment>
<keyword evidence="4" id="KW-1185">Reference proteome</keyword>
<keyword evidence="1" id="KW-0472">Membrane</keyword>
<sequence length="213" mass="24796">NEDFAIRAIQFILTVTLIIGLMIKSYIRVLMIATYSSIIYQFCLFIYTICATVVIAKRTPTKQDLIDYVKQQNGTRHPKENVIRFMVETARCCVVDQNSNLIITLYPHDPMGCFDSKDKNDTMVKKTHKEILTNRQRICWPIFRMIQIRTYTAIWLEFVVRIVSLIFVYIYYKQHSCAFKKQKLEEMDNDVIPASVTPLPDAVNSSTQKDGAY</sequence>
<reference evidence="2" key="1">
    <citation type="submission" date="2021-02" db="EMBL/GenBank/DDBJ databases">
        <authorList>
            <person name="Nowell W R."/>
        </authorList>
    </citation>
    <scope>NUCLEOTIDE SEQUENCE</scope>
</reference>
<dbReference type="Proteomes" id="UP000663829">
    <property type="component" value="Unassembled WGS sequence"/>
</dbReference>
<evidence type="ECO:0000313" key="3">
    <source>
        <dbReference type="EMBL" id="CAF4489294.1"/>
    </source>
</evidence>